<dbReference type="InterPro" id="IPR006626">
    <property type="entry name" value="PbH1"/>
</dbReference>
<evidence type="ECO:0000256" key="1">
    <source>
        <dbReference type="ARBA" id="ARBA00008834"/>
    </source>
</evidence>
<dbReference type="Pfam" id="PF00295">
    <property type="entry name" value="Glyco_hydro_28"/>
    <property type="match status" value="1"/>
</dbReference>
<dbReference type="SUPFAM" id="SSF51126">
    <property type="entry name" value="Pectin lyase-like"/>
    <property type="match status" value="1"/>
</dbReference>
<name>A0AAU9CIC5_9BACT</name>
<accession>A0AAU9CIC5</accession>
<dbReference type="InterPro" id="IPR012334">
    <property type="entry name" value="Pectin_lyas_fold"/>
</dbReference>
<dbReference type="KEGG" id="fax:FUAX_01750"/>
<proteinExistence type="inferred from homology"/>
<dbReference type="RefSeq" id="WP_338393051.1">
    <property type="nucleotide sequence ID" value="NZ_AP025314.1"/>
</dbReference>
<keyword evidence="5" id="KW-0732">Signal</keyword>
<keyword evidence="7" id="KW-1185">Reference proteome</keyword>
<dbReference type="Gene3D" id="2.160.20.10">
    <property type="entry name" value="Single-stranded right-handed beta-helix, Pectin lyase-like"/>
    <property type="match status" value="1"/>
</dbReference>
<dbReference type="GO" id="GO:0005975">
    <property type="term" value="P:carbohydrate metabolic process"/>
    <property type="evidence" value="ECO:0007669"/>
    <property type="project" value="InterPro"/>
</dbReference>
<evidence type="ECO:0000256" key="5">
    <source>
        <dbReference type="SAM" id="SignalP"/>
    </source>
</evidence>
<gene>
    <name evidence="6" type="ORF">FUAX_01750</name>
</gene>
<comment type="similarity">
    <text evidence="1 4">Belongs to the glycosyl hydrolase 28 family.</text>
</comment>
<evidence type="ECO:0000313" key="7">
    <source>
        <dbReference type="Proteomes" id="UP001348817"/>
    </source>
</evidence>
<evidence type="ECO:0000256" key="3">
    <source>
        <dbReference type="ARBA" id="ARBA00023295"/>
    </source>
</evidence>
<feature type="signal peptide" evidence="5">
    <location>
        <begin position="1"/>
        <end position="24"/>
    </location>
</feature>
<protein>
    <submittedName>
        <fullName evidence="6">Exo-poly-alpha-D-galacturonosidase</fullName>
    </submittedName>
</protein>
<sequence>MHNTADAKLRTPLLFLLLAWLSFACSPTGKKGVSVMDFGAVNDGSALTSEAIQKAIDKVSADGGGQVNVPAGTYLSGTILLKDGVTLFLEKGAEIIGSNSLNDYTNIDPFTDAVGQQRGRCLIGAKGAKNIALKGEGAVNGRGERMVYTKKGQRSMRPFLIRIVDCQNVELDGIETRNSAAWNIHVFQSSKVRLTNLRILSQSEGNGDGIDVDSSNDVYIGGCDINAHDDAICFKSTSPQACRDVKVENCRLSSRWGAIKFGTESMGNFENFEISDCYIYDTHGGGIKVLSVDGSNVSNINIHDIEMNDVDMPIFMRLGARLRTYRNAEKRPVGSMSGVSIKNIKIHGKRWKKWRMEAPGTIFITGIEDAKIKDVSIENVDAVMYFNNKAEKEEVVLPENRERYPEFIFFGKKLPAYGAYIRHASGVTLKNVKLTVRNNDERSFVKVVDVDNLKLDNVQTNLAPAEGVQQYVFKDTACVKGHKPLLSSM</sequence>
<dbReference type="SMART" id="SM00710">
    <property type="entry name" value="PbH1"/>
    <property type="match status" value="5"/>
</dbReference>
<keyword evidence="3 4" id="KW-0326">Glycosidase</keyword>
<dbReference type="PANTHER" id="PTHR31339">
    <property type="entry name" value="PECTIN LYASE-RELATED"/>
    <property type="match status" value="1"/>
</dbReference>
<feature type="chain" id="PRO_5043695205" evidence="5">
    <location>
        <begin position="25"/>
        <end position="489"/>
    </location>
</feature>
<dbReference type="InterPro" id="IPR051801">
    <property type="entry name" value="GH28_Enzymes"/>
</dbReference>
<dbReference type="EMBL" id="AP025314">
    <property type="protein sequence ID" value="BDD07743.1"/>
    <property type="molecule type" value="Genomic_DNA"/>
</dbReference>
<reference evidence="6 7" key="1">
    <citation type="submission" date="2021-12" db="EMBL/GenBank/DDBJ databases">
        <title>Genome sequencing of bacteria with rrn-lacking chromosome and rrn-plasmid.</title>
        <authorList>
            <person name="Anda M."/>
            <person name="Iwasaki W."/>
        </authorList>
    </citation>
    <scope>NUCLEOTIDE SEQUENCE [LARGE SCALE GENOMIC DNA]</scope>
    <source>
        <strain evidence="6 7">DSM 100852</strain>
    </source>
</reference>
<organism evidence="6 7">
    <name type="scientific">Fulvitalea axinellae</name>
    <dbReference type="NCBI Taxonomy" id="1182444"/>
    <lineage>
        <taxon>Bacteria</taxon>
        <taxon>Pseudomonadati</taxon>
        <taxon>Bacteroidota</taxon>
        <taxon>Cytophagia</taxon>
        <taxon>Cytophagales</taxon>
        <taxon>Persicobacteraceae</taxon>
        <taxon>Fulvitalea</taxon>
    </lineage>
</organism>
<dbReference type="PANTHER" id="PTHR31339:SF9">
    <property type="entry name" value="PLASMIN AND FIBRONECTIN-BINDING PROTEIN A"/>
    <property type="match status" value="1"/>
</dbReference>
<keyword evidence="2 4" id="KW-0378">Hydrolase</keyword>
<evidence type="ECO:0000256" key="4">
    <source>
        <dbReference type="RuleBase" id="RU361169"/>
    </source>
</evidence>
<dbReference type="GO" id="GO:0004650">
    <property type="term" value="F:polygalacturonase activity"/>
    <property type="evidence" value="ECO:0007669"/>
    <property type="project" value="InterPro"/>
</dbReference>
<evidence type="ECO:0000256" key="2">
    <source>
        <dbReference type="ARBA" id="ARBA00022801"/>
    </source>
</evidence>
<dbReference type="AlphaFoldDB" id="A0AAU9CIC5"/>
<evidence type="ECO:0000313" key="6">
    <source>
        <dbReference type="EMBL" id="BDD07743.1"/>
    </source>
</evidence>
<dbReference type="Proteomes" id="UP001348817">
    <property type="component" value="Chromosome"/>
</dbReference>
<dbReference type="InterPro" id="IPR011050">
    <property type="entry name" value="Pectin_lyase_fold/virulence"/>
</dbReference>
<dbReference type="InterPro" id="IPR000743">
    <property type="entry name" value="Glyco_hydro_28"/>
</dbReference>